<evidence type="ECO:0000313" key="4">
    <source>
        <dbReference type="Proteomes" id="UP000078343"/>
    </source>
</evidence>
<dbReference type="Pfam" id="PF14475">
    <property type="entry name" value="Mso1_Sec1_bdg"/>
    <property type="match status" value="1"/>
</dbReference>
<feature type="region of interest" description="Disordered" evidence="1">
    <location>
        <begin position="77"/>
        <end position="307"/>
    </location>
</feature>
<feature type="compositionally biased region" description="Polar residues" evidence="1">
    <location>
        <begin position="258"/>
        <end position="271"/>
    </location>
</feature>
<feature type="region of interest" description="Disordered" evidence="1">
    <location>
        <begin position="1"/>
        <end position="34"/>
    </location>
</feature>
<evidence type="ECO:0000256" key="1">
    <source>
        <dbReference type="SAM" id="MobiDB-lite"/>
    </source>
</evidence>
<feature type="compositionally biased region" description="Low complexity" evidence="1">
    <location>
        <begin position="158"/>
        <end position="172"/>
    </location>
</feature>
<comment type="caution">
    <text evidence="3">The sequence shown here is derived from an EMBL/GenBank/DDBJ whole genome shotgun (WGS) entry which is preliminary data.</text>
</comment>
<feature type="compositionally biased region" description="Polar residues" evidence="1">
    <location>
        <begin position="192"/>
        <end position="202"/>
    </location>
</feature>
<name>A0A178ZB33_9EURO</name>
<dbReference type="GeneID" id="30013274"/>
<dbReference type="EMBL" id="LVYI01000008">
    <property type="protein sequence ID" value="OAP56994.1"/>
    <property type="molecule type" value="Genomic_DNA"/>
</dbReference>
<accession>A0A178ZB33</accession>
<reference evidence="3 4" key="1">
    <citation type="submission" date="2016-04" db="EMBL/GenBank/DDBJ databases">
        <title>Draft genome of Fonsecaea erecta CBS 125763.</title>
        <authorList>
            <person name="Weiss V.A."/>
            <person name="Vicente V.A."/>
            <person name="Raittz R.T."/>
            <person name="Moreno L.F."/>
            <person name="De Souza E.M."/>
            <person name="Pedrosa F.O."/>
            <person name="Steffens M.B."/>
            <person name="Faoro H."/>
            <person name="Tadra-Sfeir M.Z."/>
            <person name="Najafzadeh M.J."/>
            <person name="Felipe M.S."/>
            <person name="Teixeira M."/>
            <person name="Sun J."/>
            <person name="Xi L."/>
            <person name="Gomes R."/>
            <person name="De Azevedo C.M."/>
            <person name="Salgado C.G."/>
            <person name="Da Silva M.B."/>
            <person name="Nascimento M.F."/>
            <person name="Queiroz-Telles F."/>
            <person name="Attili D.S."/>
            <person name="Gorbushina A."/>
        </authorList>
    </citation>
    <scope>NUCLEOTIDE SEQUENCE [LARGE SCALE GENOMIC DNA]</scope>
    <source>
        <strain evidence="3 4">CBS 125763</strain>
    </source>
</reference>
<feature type="compositionally biased region" description="Polar residues" evidence="1">
    <location>
        <begin position="105"/>
        <end position="119"/>
    </location>
</feature>
<keyword evidence="4" id="KW-1185">Reference proteome</keyword>
<feature type="compositionally biased region" description="Low complexity" evidence="1">
    <location>
        <begin position="278"/>
        <end position="296"/>
    </location>
</feature>
<dbReference type="OrthoDB" id="2683368at2759"/>
<proteinExistence type="predicted"/>
<protein>
    <recommendedName>
        <fullName evidence="2">Mso1 N-terminal domain-containing protein</fullName>
    </recommendedName>
</protein>
<feature type="compositionally biased region" description="Polar residues" evidence="1">
    <location>
        <begin position="173"/>
        <end position="183"/>
    </location>
</feature>
<evidence type="ECO:0000259" key="2">
    <source>
        <dbReference type="Pfam" id="PF14475"/>
    </source>
</evidence>
<feature type="domain" description="Mso1 N-terminal" evidence="2">
    <location>
        <begin position="50"/>
        <end position="83"/>
    </location>
</feature>
<gene>
    <name evidence="3" type="ORF">AYL99_09106</name>
</gene>
<feature type="compositionally biased region" description="Low complexity" evidence="1">
    <location>
        <begin position="19"/>
        <end position="34"/>
    </location>
</feature>
<dbReference type="Proteomes" id="UP000078343">
    <property type="component" value="Unassembled WGS sequence"/>
</dbReference>
<dbReference type="InterPro" id="IPR028095">
    <property type="entry name" value="Mso1_N_dom"/>
</dbReference>
<evidence type="ECO:0000313" key="3">
    <source>
        <dbReference type="EMBL" id="OAP56994.1"/>
    </source>
</evidence>
<dbReference type="AlphaFoldDB" id="A0A178ZB33"/>
<organism evidence="3 4">
    <name type="scientific">Fonsecaea erecta</name>
    <dbReference type="NCBI Taxonomy" id="1367422"/>
    <lineage>
        <taxon>Eukaryota</taxon>
        <taxon>Fungi</taxon>
        <taxon>Dikarya</taxon>
        <taxon>Ascomycota</taxon>
        <taxon>Pezizomycotina</taxon>
        <taxon>Eurotiomycetes</taxon>
        <taxon>Chaetothyriomycetidae</taxon>
        <taxon>Chaetothyriales</taxon>
        <taxon>Herpotrichiellaceae</taxon>
        <taxon>Fonsecaea</taxon>
    </lineage>
</organism>
<feature type="compositionally biased region" description="Polar residues" evidence="1">
    <location>
        <begin position="1"/>
        <end position="13"/>
    </location>
</feature>
<sequence length="307" mass="31863">MASYLSYFTSNSSTPQPPAQGAGTPGATSTWSSTFSSRFETLRKALTTRDSEEDDPDHEDCSHISNVLRAYYTEKGRPFPEWLPPDPKKPVAAPPPQPQGAYGQYASTYGSQYGVQQTHSRGPSGGRGGGLSDLWDPAPAPVAPPAQSLRAGRPTPHSLRSNDSARSQSSNSGGTTPLAQASPSARPLPSQRAGSYQTNPATNPGALGSRDRLRARLQGGGSGRNSPSGGMSSGGGSGSQASYGASGGNLTHQPPARSRSSQPYISASEPWSTGGDDPYAYNYSSGGGSASNPYGNQDYRPRPGGPR</sequence>
<dbReference type="RefSeq" id="XP_018690361.1">
    <property type="nucleotide sequence ID" value="XM_018840614.1"/>
</dbReference>